<dbReference type="RefSeq" id="WP_116856984.1">
    <property type="nucleotide sequence ID" value="NZ_QTJV01000015.1"/>
</dbReference>
<protein>
    <submittedName>
        <fullName evidence="1">Uncharacterized protein</fullName>
    </submittedName>
</protein>
<dbReference type="EMBL" id="QTJV01000015">
    <property type="protein sequence ID" value="RFM31236.1"/>
    <property type="molecule type" value="Genomic_DNA"/>
</dbReference>
<keyword evidence="2" id="KW-1185">Reference proteome</keyword>
<gene>
    <name evidence="1" type="ORF">DXN04_29335</name>
</gene>
<dbReference type="Proteomes" id="UP000261174">
    <property type="component" value="Unassembled WGS sequence"/>
</dbReference>
<sequence length="98" mass="11422">MDQNNHNGGPFEMQPVLASIYETLLKLPLQFREDVCKELDFSIPTYYRTMRESDKDNKGLSKSSRIDQKKIEIVVSLAYMELVKAVNYIKDNFMQGRV</sequence>
<organism evidence="1 2">
    <name type="scientific">Chitinophaga silvisoli</name>
    <dbReference type="NCBI Taxonomy" id="2291814"/>
    <lineage>
        <taxon>Bacteria</taxon>
        <taxon>Pseudomonadati</taxon>
        <taxon>Bacteroidota</taxon>
        <taxon>Chitinophagia</taxon>
        <taxon>Chitinophagales</taxon>
        <taxon>Chitinophagaceae</taxon>
        <taxon>Chitinophaga</taxon>
    </lineage>
</organism>
<evidence type="ECO:0000313" key="1">
    <source>
        <dbReference type="EMBL" id="RFM31236.1"/>
    </source>
</evidence>
<dbReference type="AlphaFoldDB" id="A0A3E1NTH9"/>
<name>A0A3E1NTH9_9BACT</name>
<evidence type="ECO:0000313" key="2">
    <source>
        <dbReference type="Proteomes" id="UP000261174"/>
    </source>
</evidence>
<comment type="caution">
    <text evidence="1">The sequence shown here is derived from an EMBL/GenBank/DDBJ whole genome shotgun (WGS) entry which is preliminary data.</text>
</comment>
<reference evidence="1 2" key="1">
    <citation type="submission" date="2018-08" db="EMBL/GenBank/DDBJ databases">
        <title>Chitinophaga sp. K20C18050901, a novel bacterium isolated from forest soil.</title>
        <authorList>
            <person name="Wang C."/>
        </authorList>
    </citation>
    <scope>NUCLEOTIDE SEQUENCE [LARGE SCALE GENOMIC DNA]</scope>
    <source>
        <strain evidence="1 2">K20C18050901</strain>
    </source>
</reference>
<proteinExistence type="predicted"/>
<accession>A0A3E1NTH9</accession>